<dbReference type="InterPro" id="IPR000731">
    <property type="entry name" value="SSD"/>
</dbReference>
<evidence type="ECO:0000256" key="7">
    <source>
        <dbReference type="SAM" id="Phobius"/>
    </source>
</evidence>
<dbReference type="Gene3D" id="1.20.1640.10">
    <property type="entry name" value="Multidrug efflux transporter AcrB transmembrane domain"/>
    <property type="match status" value="2"/>
</dbReference>
<feature type="transmembrane region" description="Helical" evidence="7">
    <location>
        <begin position="1152"/>
        <end position="1170"/>
    </location>
</feature>
<dbReference type="PANTHER" id="PTHR46022">
    <property type="entry name" value="PROTEIN PATCHED"/>
    <property type="match status" value="1"/>
</dbReference>
<evidence type="ECO:0000256" key="3">
    <source>
        <dbReference type="ARBA" id="ARBA00022989"/>
    </source>
</evidence>
<gene>
    <name evidence="9" type="ORF">PTSG_05169</name>
</gene>
<feature type="transmembrane region" description="Helical" evidence="7">
    <location>
        <begin position="1052"/>
        <end position="1073"/>
    </location>
</feature>
<evidence type="ECO:0000313" key="9">
    <source>
        <dbReference type="EMBL" id="EGD73466.1"/>
    </source>
</evidence>
<dbReference type="STRING" id="946362.F2UAQ0"/>
<evidence type="ECO:0000256" key="4">
    <source>
        <dbReference type="ARBA" id="ARBA00023136"/>
    </source>
</evidence>
<comment type="subcellular location">
    <subcellularLocation>
        <location evidence="1">Membrane</location>
        <topology evidence="1">Multi-pass membrane protein</topology>
    </subcellularLocation>
</comment>
<dbReference type="OMA" id="TSHIAHE"/>
<feature type="domain" description="SSD" evidence="8">
    <location>
        <begin position="941"/>
        <end position="1102"/>
    </location>
</feature>
<dbReference type="PROSITE" id="PS50156">
    <property type="entry name" value="SSD"/>
    <property type="match status" value="1"/>
</dbReference>
<dbReference type="GO" id="GO:0005886">
    <property type="term" value="C:plasma membrane"/>
    <property type="evidence" value="ECO:0007669"/>
    <property type="project" value="TreeGrafter"/>
</dbReference>
<feature type="transmembrane region" description="Helical" evidence="7">
    <location>
        <begin position="1006"/>
        <end position="1031"/>
    </location>
</feature>
<dbReference type="KEGG" id="sre:PTSG_05169"/>
<dbReference type="EMBL" id="GL832966">
    <property type="protein sequence ID" value="EGD73466.1"/>
    <property type="molecule type" value="Genomic_DNA"/>
</dbReference>
<feature type="transmembrane region" description="Helical" evidence="7">
    <location>
        <begin position="30"/>
        <end position="49"/>
    </location>
</feature>
<dbReference type="InParanoid" id="F2UAQ0"/>
<feature type="transmembrane region" description="Helical" evidence="7">
    <location>
        <begin position="1436"/>
        <end position="1457"/>
    </location>
</feature>
<feature type="transmembrane region" description="Helical" evidence="7">
    <location>
        <begin position="971"/>
        <end position="994"/>
    </location>
</feature>
<name>F2UAQ0_SALR5</name>
<dbReference type="GeneID" id="16074327"/>
<keyword evidence="2 7" id="KW-0812">Transmembrane</keyword>
<organism evidence="10">
    <name type="scientific">Salpingoeca rosetta (strain ATCC 50818 / BSB-021)</name>
    <dbReference type="NCBI Taxonomy" id="946362"/>
    <lineage>
        <taxon>Eukaryota</taxon>
        <taxon>Choanoflagellata</taxon>
        <taxon>Craspedida</taxon>
        <taxon>Salpingoecidae</taxon>
        <taxon>Salpingoeca</taxon>
    </lineage>
</organism>
<proteinExistence type="predicted"/>
<dbReference type="Proteomes" id="UP000007799">
    <property type="component" value="Unassembled WGS sequence"/>
</dbReference>
<feature type="transmembrane region" description="Helical" evidence="7">
    <location>
        <begin position="942"/>
        <end position="959"/>
    </location>
</feature>
<keyword evidence="5" id="KW-0325">Glycoprotein</keyword>
<dbReference type="InterPro" id="IPR053958">
    <property type="entry name" value="HMGCR/SNAP/NPC1-like_SSD"/>
</dbReference>
<keyword evidence="10" id="KW-1185">Reference proteome</keyword>
<dbReference type="SUPFAM" id="SSF82866">
    <property type="entry name" value="Multidrug efflux transporter AcrB transmembrane domain"/>
    <property type="match status" value="2"/>
</dbReference>
<evidence type="ECO:0000256" key="5">
    <source>
        <dbReference type="ARBA" id="ARBA00023180"/>
    </source>
</evidence>
<dbReference type="PANTHER" id="PTHR46022:SF1">
    <property type="entry name" value="PROTEIN PATCHED"/>
    <property type="match status" value="1"/>
</dbReference>
<feature type="transmembrane region" description="Helical" evidence="7">
    <location>
        <begin position="1478"/>
        <end position="1498"/>
    </location>
</feature>
<dbReference type="eggNOG" id="KOG1935">
    <property type="taxonomic scope" value="Eukaryota"/>
</dbReference>
<keyword evidence="3 7" id="KW-1133">Transmembrane helix</keyword>
<dbReference type="Pfam" id="PF12349">
    <property type="entry name" value="Sterol-sensing"/>
    <property type="match status" value="1"/>
</dbReference>
<feature type="region of interest" description="Disordered" evidence="6">
    <location>
        <begin position="1550"/>
        <end position="1639"/>
    </location>
</feature>
<feature type="transmembrane region" description="Helical" evidence="7">
    <location>
        <begin position="1384"/>
        <end position="1402"/>
    </location>
</feature>
<protein>
    <recommendedName>
        <fullName evidence="8">SSD domain-containing protein</fullName>
    </recommendedName>
</protein>
<keyword evidence="4 7" id="KW-0472">Membrane</keyword>
<evidence type="ECO:0000256" key="1">
    <source>
        <dbReference type="ARBA" id="ARBA00004141"/>
    </source>
</evidence>
<feature type="transmembrane region" description="Helical" evidence="7">
    <location>
        <begin position="1079"/>
        <end position="1102"/>
    </location>
</feature>
<accession>F2UAQ0</accession>
<evidence type="ECO:0000259" key="8">
    <source>
        <dbReference type="PROSITE" id="PS50156"/>
    </source>
</evidence>
<dbReference type="RefSeq" id="XP_004993748.1">
    <property type="nucleotide sequence ID" value="XM_004993691.1"/>
</dbReference>
<evidence type="ECO:0000256" key="6">
    <source>
        <dbReference type="SAM" id="MobiDB-lite"/>
    </source>
</evidence>
<evidence type="ECO:0000256" key="2">
    <source>
        <dbReference type="ARBA" id="ARBA00022692"/>
    </source>
</evidence>
<feature type="transmembrane region" description="Helical" evidence="7">
    <location>
        <begin position="1510"/>
        <end position="1535"/>
    </location>
</feature>
<evidence type="ECO:0000313" key="10">
    <source>
        <dbReference type="Proteomes" id="UP000007799"/>
    </source>
</evidence>
<dbReference type="OrthoDB" id="6510177at2759"/>
<sequence length="1639" mass="177514">MGLSKKLFVGTEELFVRYAGFVGRNRNGRILALVGVLLIVAFLPGFAVVDEESRIEKLYVHERSRLHGEYEFFRDHFGGLSRVQATIHQSTSGETATKETLDSILTAITPMYKEDETNLCNFYDGVATSRPALCNNTAYASNIYCSCEEIAGSPNQISITWPANGRDETITQKDLCEAPPVPDVLKSATELSYEPTDPGATSSATFLEYEDLVYTFRSGSLRNDPVYRTYRATAKQLCVDEIQRQWASRAYEDITAAVIQCYARLNAEVFGPVYGVNTDATLDTAGLQALWELAVRGETNSTVLEFAYNNATTGAALGTQAVQAWNQTQETVNAASFLVAQATAAGFGATRAQFAQEGRIMSYGYAETAHCVAQYQRENRAAILAAVGPSVMQSRDLEDNGVKDWDDAGLAAAFASLEAAAVGGANITTDTAAQGAALAAYAGASVEPFNSTITQQEQALGITFNTTGLAAARQEAETRFALNLAMNVTTFTAADVTAVENAYSTAAPGASNASEAAATVVTAVAVEFQLAQAALPAVVEAVLTSLQAPSLLFPDIVTLNGTVRPLPRGWGIDRFPCSRSTGLDVFREGDFDLPYRMKQLDRMSRYMYYFYTLPYFQDAVEDANCLETSLLAPLRNGIYLEGLQNYPALYQQINFDAIAAAEAAYLANAADTDAAEQAAKDAFVANGFFIGIDDPFNPVNLTTPAGQAFLNTTSGTTVLDAIARAVGTSATSVVQVDSQFVQIVEAFVGFGFWYRPTYGSHPLATATLSDAEIVAVYDSAIAAAPNPDITVAECIAGNTDASTLQGDPVLSCFLTWSGLKLPYELALGPLTFENATASVPSAASGRLVSVRSQRTGGNNYNSEHHVFQDSIDELLDKTTTKSEREAIHRRFERAVADHYDALWKRNAGTGFADGEEFEDQRFYFTLERSIPDTVAEAGKIEPGLLVGGFLCLLAYVMLVSANFRNAIYSHAWIAFAGVVLITASTAAALGFSAYCGIDFTPISSNVVPFVALGVGIDDVLVILAAFGNAVLRPASDPADVIKTTMADAGPSVSFTSLTNFVAFFIASATPVRVVQLFCYQMVISVALNYVLILTVFVPLLYLEARRVHAQRPEALCVCHRPGTPVPKQAHPLLDRFFSRHIGRVLMTTPARVLVLVCAAIAIGLSIWQVFDIQRGVLFSSVATEDSYQYDFAVRLESDFTMYNGYLVTESEDFPAAQQNILNAVASLQQSPRVADSAPVASIFWLHSMLLSQTGNSTQPVAEDDFYPQFSEWLAALGITFLPDLYCIDSRYDTPVSCYDIVGAFSTPRAFGSNANVRLAASRGLFYISNVRYQDDYLDAIRSTRSYTDAASDAYDNEDDPDYRSFVISYVHIFWEQYLHSYRDLYVVVGLCLLGIFVATFLFQFSFITSLLLCIVIFIVDLEVYALLPALGLTLNAFSTTNLCLAIGMAVEFTAHVAHQFLTEAGESRPQRVRATLRFMGTPLFNGAMSSLIAVLFIVGSRTGFIRDYYFSMFFATIVIAFLNGIILLPVLLSLVGPAPLDERHKAAQELADDNGNNGDDAGGGKAYDGGEHGGVTPSSTMELVGKSSDQDTTTAPSFSAAVEKQELDEEEKAKEQQAKEQQQNGDDAAKQDVVHTAIV</sequence>
<reference evidence="9" key="1">
    <citation type="submission" date="2009-08" db="EMBL/GenBank/DDBJ databases">
        <title>Annotation of Salpingoeca rosetta.</title>
        <authorList>
            <consortium name="The Broad Institute Genome Sequencing Platform"/>
            <person name="Russ C."/>
            <person name="Cuomo C."/>
            <person name="Burger G."/>
            <person name="Gray M.W."/>
            <person name="Holland P.W.H."/>
            <person name="King N."/>
            <person name="Lang F.B.F."/>
            <person name="Roger A.J."/>
            <person name="Ruiz-Trillo I."/>
            <person name="Young S.K."/>
            <person name="Zeng Q."/>
            <person name="Gargeya S."/>
            <person name="Alvarado L."/>
            <person name="Berlin A."/>
            <person name="Chapman S.B."/>
            <person name="Chen Z."/>
            <person name="Freedman E."/>
            <person name="Gellesch M."/>
            <person name="Goldberg J."/>
            <person name="Griggs A."/>
            <person name="Gujja S."/>
            <person name="Heilman E."/>
            <person name="Heiman D."/>
            <person name="Howarth C."/>
            <person name="Mehta T."/>
            <person name="Neiman D."/>
            <person name="Pearson M."/>
            <person name="Roberts A."/>
            <person name="Saif S."/>
            <person name="Shea T."/>
            <person name="Shenoy N."/>
            <person name="Sisk P."/>
            <person name="Stolte C."/>
            <person name="Sykes S."/>
            <person name="White J."/>
            <person name="Yandava C."/>
            <person name="Haas B."/>
            <person name="Nusbaum C."/>
            <person name="Birren B."/>
        </authorList>
    </citation>
    <scope>NUCLEOTIDE SEQUENCE [LARGE SCALE GENOMIC DNA]</scope>
    <source>
        <strain evidence="9">ATCC 50818</strain>
    </source>
</reference>